<dbReference type="InterPro" id="IPR013830">
    <property type="entry name" value="SGNH_hydro"/>
</dbReference>
<sequence>MIFSAGQRIVFVGDSITDCGRRDRAAPYGDGYVNLTRAMMTATYPELGLTWVNRGVSGDTVRDLTTRWERDVLAERPDWLVVKIGINDVWRFFGDQPDQGVPIEEYESTLRDLLSRAVKNTGCRLILVDPYLIEPDHGEPQRAQTDDYLRVVHALAAEFDAVHVPTQGAFDRVLATTSAGQWAHDRIHPNLPGHAVIAQALLAAIGWRLPS</sequence>
<evidence type="ECO:0000313" key="2">
    <source>
        <dbReference type="EMBL" id="MBB4956862.1"/>
    </source>
</evidence>
<dbReference type="CDD" id="cd01834">
    <property type="entry name" value="SGNH_hydrolase_like_2"/>
    <property type="match status" value="1"/>
</dbReference>
<gene>
    <name evidence="2" type="ORF">FHR38_000595</name>
</gene>
<dbReference type="RefSeq" id="WP_184532542.1">
    <property type="nucleotide sequence ID" value="NZ_JACHJW010000001.1"/>
</dbReference>
<accession>A0A7W7SMC1</accession>
<proteinExistence type="predicted"/>
<evidence type="ECO:0000259" key="1">
    <source>
        <dbReference type="Pfam" id="PF13472"/>
    </source>
</evidence>
<dbReference type="SUPFAM" id="SSF52266">
    <property type="entry name" value="SGNH hydrolase"/>
    <property type="match status" value="1"/>
</dbReference>
<dbReference type="PANTHER" id="PTHR30383">
    <property type="entry name" value="THIOESTERASE 1/PROTEASE 1/LYSOPHOSPHOLIPASE L1"/>
    <property type="match status" value="1"/>
</dbReference>
<protein>
    <submittedName>
        <fullName evidence="2">Lysophospholipase L1-like esterase</fullName>
    </submittedName>
</protein>
<comment type="caution">
    <text evidence="2">The sequence shown here is derived from an EMBL/GenBank/DDBJ whole genome shotgun (WGS) entry which is preliminary data.</text>
</comment>
<organism evidence="2 3">
    <name type="scientific">Micromonospora polyrhachis</name>
    <dbReference type="NCBI Taxonomy" id="1282883"/>
    <lineage>
        <taxon>Bacteria</taxon>
        <taxon>Bacillati</taxon>
        <taxon>Actinomycetota</taxon>
        <taxon>Actinomycetes</taxon>
        <taxon>Micromonosporales</taxon>
        <taxon>Micromonosporaceae</taxon>
        <taxon>Micromonospora</taxon>
    </lineage>
</organism>
<dbReference type="EMBL" id="JACHJW010000001">
    <property type="protein sequence ID" value="MBB4956862.1"/>
    <property type="molecule type" value="Genomic_DNA"/>
</dbReference>
<dbReference type="Pfam" id="PF13472">
    <property type="entry name" value="Lipase_GDSL_2"/>
    <property type="match status" value="1"/>
</dbReference>
<dbReference type="AlphaFoldDB" id="A0A7W7SMC1"/>
<name>A0A7W7SMC1_9ACTN</name>
<feature type="domain" description="SGNH hydrolase-type esterase" evidence="1">
    <location>
        <begin position="11"/>
        <end position="196"/>
    </location>
</feature>
<dbReference type="InterPro" id="IPR036514">
    <property type="entry name" value="SGNH_hydro_sf"/>
</dbReference>
<evidence type="ECO:0000313" key="3">
    <source>
        <dbReference type="Proteomes" id="UP000578819"/>
    </source>
</evidence>
<dbReference type="GO" id="GO:0004622">
    <property type="term" value="F:phosphatidylcholine lysophospholipase activity"/>
    <property type="evidence" value="ECO:0007669"/>
    <property type="project" value="TreeGrafter"/>
</dbReference>
<dbReference type="InterPro" id="IPR051532">
    <property type="entry name" value="Ester_Hydrolysis_Enzymes"/>
</dbReference>
<reference evidence="2 3" key="1">
    <citation type="submission" date="2020-08" db="EMBL/GenBank/DDBJ databases">
        <title>Sequencing the genomes of 1000 actinobacteria strains.</title>
        <authorList>
            <person name="Klenk H.-P."/>
        </authorList>
    </citation>
    <scope>NUCLEOTIDE SEQUENCE [LARGE SCALE GENOMIC DNA]</scope>
    <source>
        <strain evidence="2 3">DSM 45886</strain>
    </source>
</reference>
<dbReference type="PANTHER" id="PTHR30383:SF5">
    <property type="entry name" value="SGNH HYDROLASE-TYPE ESTERASE DOMAIN-CONTAINING PROTEIN"/>
    <property type="match status" value="1"/>
</dbReference>
<dbReference type="Proteomes" id="UP000578819">
    <property type="component" value="Unassembled WGS sequence"/>
</dbReference>
<keyword evidence="3" id="KW-1185">Reference proteome</keyword>
<dbReference type="Gene3D" id="3.40.50.1110">
    <property type="entry name" value="SGNH hydrolase"/>
    <property type="match status" value="1"/>
</dbReference>